<dbReference type="InterPro" id="IPR003593">
    <property type="entry name" value="AAA+_ATPase"/>
</dbReference>
<keyword evidence="6 8" id="KW-0239">DNA-directed DNA polymerase</keyword>
<accession>A0ABT9D3S7</accession>
<keyword evidence="3 8" id="KW-0547">Nucleotide-binding</keyword>
<name>A0ABT9D3S7_9MOLU</name>
<comment type="subunit">
    <text evidence="8">DNA polymerase III contains a core (composed of alpha, epsilon and theta chains) that associates with a tau subunit. This core dimerizes to form the POLIII' complex. PolIII' associates with the gamma complex (composed of gamma, delta, delta', psi and chi chains) and with the beta chain to form the complete DNA polymerase III complex.</text>
</comment>
<sequence>MTYLSLYRKYRPQNFQNIIGQDIIVKTLKNAIQYCKINHCYLFSGDKGVGKTTLAKNLAKAINCCNNACVDCCNTCKSCISINQRNNLDLIEIDGASYNGVDEIRELQDTSKYKPIFGKYKIYIIDEVHVLSYNAFNALLKLLEEPPAKIIFILITSEFNKIPKTIISRTQHFGLKHITVEDIRKQLKFISIQENIDIHEDALNQIAIFSKGSMRDALNRLEQVSTYYHNSYIGLEEVSKILGLIPKNKIKELINYLLNSDFVVMIDFLENLLQPHVDILYFMEDLIDFFFTLFIKEWQKDDNNFTTIFKNLNIKVTDQFFVFLFNWKNNIKHTVHKKKYFIINCIQLKQFLVSYRDQGNLNNQKKMIYDNIRVNSENCIYEAELLSSSEKMLTTSCLKNVSESANNPNLFTCDCANFNELTSAKNKITLDSFLHGIKQILITPDSSMTEKLIQKWHQLTKISDKNLEMAALCLYKSKLCLINLNKEWLISCTNTEEYQQLLKPHIKNKIKTILNKKNKLIKEYFVILHQDWEHTLLPLFEQYKKTRHICDLKLLKLDVDFYLKHATFASKNNFLTNSSVNVSENIPLLCSDDYNNCSGKTQFFKLAIEYFGMAKVKLK</sequence>
<dbReference type="SUPFAM" id="SSF52540">
    <property type="entry name" value="P-loop containing nucleoside triphosphate hydrolases"/>
    <property type="match status" value="1"/>
</dbReference>
<dbReference type="NCBIfam" id="TIGR02397">
    <property type="entry name" value="dnaX_nterm"/>
    <property type="match status" value="1"/>
</dbReference>
<evidence type="ECO:0000313" key="11">
    <source>
        <dbReference type="Proteomes" id="UP001170683"/>
    </source>
</evidence>
<dbReference type="Pfam" id="PF13177">
    <property type="entry name" value="DNA_pol3_delta2"/>
    <property type="match status" value="1"/>
</dbReference>
<proteinExistence type="inferred from homology"/>
<dbReference type="InterPro" id="IPR027417">
    <property type="entry name" value="P-loop_NTPase"/>
</dbReference>
<dbReference type="InterPro" id="IPR001270">
    <property type="entry name" value="ClpA/B"/>
</dbReference>
<keyword evidence="5 8" id="KW-0067">ATP-binding</keyword>
<comment type="caution">
    <text evidence="10">The sequence shown here is derived from an EMBL/GenBank/DDBJ whole genome shotgun (WGS) entry which is preliminary data.</text>
</comment>
<evidence type="ECO:0000259" key="9">
    <source>
        <dbReference type="SMART" id="SM00382"/>
    </source>
</evidence>
<keyword evidence="2" id="KW-0479">Metal-binding</keyword>
<protein>
    <recommendedName>
        <fullName evidence="8">DNA polymerase III subunit gamma/tau</fullName>
        <ecNumber evidence="8">2.7.7.7</ecNumber>
    </recommendedName>
</protein>
<keyword evidence="8 10" id="KW-0808">Transferase</keyword>
<keyword evidence="4" id="KW-0862">Zinc</keyword>
<evidence type="ECO:0000256" key="7">
    <source>
        <dbReference type="ARBA" id="ARBA00049244"/>
    </source>
</evidence>
<evidence type="ECO:0000256" key="3">
    <source>
        <dbReference type="ARBA" id="ARBA00022741"/>
    </source>
</evidence>
<feature type="domain" description="AAA+ ATPase" evidence="9">
    <location>
        <begin position="37"/>
        <end position="179"/>
    </location>
</feature>
<dbReference type="CDD" id="cd18137">
    <property type="entry name" value="HLD_clamp_pol_III_gamma_tau"/>
    <property type="match status" value="1"/>
</dbReference>
<organism evidence="10 11">
    <name type="scientific">Candidatus Phytoplasma bonamiae</name>
    <dbReference type="NCBI Taxonomy" id="2982626"/>
    <lineage>
        <taxon>Bacteria</taxon>
        <taxon>Bacillati</taxon>
        <taxon>Mycoplasmatota</taxon>
        <taxon>Mollicutes</taxon>
        <taxon>Acholeplasmatales</taxon>
        <taxon>Acholeplasmataceae</taxon>
        <taxon>Candidatus Phytoplasma</taxon>
        <taxon>16SrII (Peanut WB group)</taxon>
    </lineage>
</organism>
<comment type="catalytic activity">
    <reaction evidence="7 8">
        <text>DNA(n) + a 2'-deoxyribonucleoside 5'-triphosphate = DNA(n+1) + diphosphate</text>
        <dbReference type="Rhea" id="RHEA:22508"/>
        <dbReference type="Rhea" id="RHEA-COMP:17339"/>
        <dbReference type="Rhea" id="RHEA-COMP:17340"/>
        <dbReference type="ChEBI" id="CHEBI:33019"/>
        <dbReference type="ChEBI" id="CHEBI:61560"/>
        <dbReference type="ChEBI" id="CHEBI:173112"/>
        <dbReference type="EC" id="2.7.7.7"/>
    </reaction>
</comment>
<dbReference type="InterPro" id="IPR012763">
    <property type="entry name" value="DNA_pol_III_sug/sutau_N"/>
</dbReference>
<evidence type="ECO:0000256" key="4">
    <source>
        <dbReference type="ARBA" id="ARBA00022833"/>
    </source>
</evidence>
<dbReference type="Gene3D" id="3.40.50.300">
    <property type="entry name" value="P-loop containing nucleotide triphosphate hydrolases"/>
    <property type="match status" value="1"/>
</dbReference>
<comment type="function">
    <text evidence="8">DNA polymerase III is a complex, multichain enzyme responsible for most of the replicative synthesis in bacteria. This DNA polymerase also exhibits 3' to 5' exonuclease activity.</text>
</comment>
<dbReference type="EMBL" id="JAOSIQ010000007">
    <property type="protein sequence ID" value="MDO8064082.1"/>
    <property type="molecule type" value="Genomic_DNA"/>
</dbReference>
<dbReference type="PANTHER" id="PTHR11669">
    <property type="entry name" value="REPLICATION FACTOR C / DNA POLYMERASE III GAMMA-TAU SUBUNIT"/>
    <property type="match status" value="1"/>
</dbReference>
<dbReference type="Gene3D" id="1.10.8.60">
    <property type="match status" value="1"/>
</dbReference>
<dbReference type="CDD" id="cd00009">
    <property type="entry name" value="AAA"/>
    <property type="match status" value="1"/>
</dbReference>
<dbReference type="GO" id="GO:0003887">
    <property type="term" value="F:DNA-directed DNA polymerase activity"/>
    <property type="evidence" value="ECO:0007669"/>
    <property type="project" value="UniProtKB-EC"/>
</dbReference>
<evidence type="ECO:0000256" key="6">
    <source>
        <dbReference type="ARBA" id="ARBA00022932"/>
    </source>
</evidence>
<evidence type="ECO:0000256" key="1">
    <source>
        <dbReference type="ARBA" id="ARBA00006360"/>
    </source>
</evidence>
<evidence type="ECO:0000256" key="8">
    <source>
        <dbReference type="RuleBase" id="RU364063"/>
    </source>
</evidence>
<evidence type="ECO:0000256" key="2">
    <source>
        <dbReference type="ARBA" id="ARBA00022723"/>
    </source>
</evidence>
<keyword evidence="11" id="KW-1185">Reference proteome</keyword>
<keyword evidence="8 10" id="KW-0548">Nucleotidyltransferase</keyword>
<dbReference type="Proteomes" id="UP001170683">
    <property type="component" value="Unassembled WGS sequence"/>
</dbReference>
<gene>
    <name evidence="8 10" type="primary">dnaX</name>
    <name evidence="10" type="ORF">OC701_01175</name>
</gene>
<evidence type="ECO:0000256" key="5">
    <source>
        <dbReference type="ARBA" id="ARBA00022840"/>
    </source>
</evidence>
<evidence type="ECO:0000313" key="10">
    <source>
        <dbReference type="EMBL" id="MDO8064082.1"/>
    </source>
</evidence>
<reference evidence="10 11" key="1">
    <citation type="journal article" date="2023" name="Int. J. Syst. Evol. Microbiol.">
        <title>The observation of taxonomic boundaries for the 16SrII and 16SrXXV phytoplasmas using genome-based delimitation.</title>
        <authorList>
            <person name="Rodrigues Jardim B."/>
            <person name="Tran-Nguyen L.T.T."/>
            <person name="Gambley C."/>
            <person name="Al-Sadi A.M."/>
            <person name="Al-Subhi A.M."/>
            <person name="Foissac X."/>
            <person name="Salar P."/>
            <person name="Cai H."/>
            <person name="Yang J.Y."/>
            <person name="Davis R."/>
            <person name="Jones L."/>
            <person name="Rodoni B."/>
            <person name="Constable F.E."/>
        </authorList>
    </citation>
    <scope>NUCLEOTIDE SEQUENCE [LARGE SCALE GENOMIC DNA]</scope>
    <source>
        <strain evidence="10">BAWM-225</strain>
    </source>
</reference>
<dbReference type="PANTHER" id="PTHR11669:SF0">
    <property type="entry name" value="PROTEIN STICHEL-LIKE 2"/>
    <property type="match status" value="1"/>
</dbReference>
<dbReference type="InterPro" id="IPR050238">
    <property type="entry name" value="DNA_Rep/Repair_Clamp_Loader"/>
</dbReference>
<dbReference type="Pfam" id="PF22608">
    <property type="entry name" value="DNAX_ATPase_lid"/>
    <property type="match status" value="1"/>
</dbReference>
<dbReference type="SMART" id="SM00382">
    <property type="entry name" value="AAA"/>
    <property type="match status" value="1"/>
</dbReference>
<keyword evidence="8" id="KW-0235">DNA replication</keyword>
<comment type="similarity">
    <text evidence="1 8">Belongs to the DnaX/STICHEL family.</text>
</comment>
<dbReference type="EC" id="2.7.7.7" evidence="8"/>
<dbReference type="RefSeq" id="WP_304514285.1">
    <property type="nucleotide sequence ID" value="NZ_JAOSIQ010000007.1"/>
</dbReference>
<dbReference type="InterPro" id="IPR045085">
    <property type="entry name" value="HLD_clamp_pol_III_gamma_tau"/>
</dbReference>
<dbReference type="PRINTS" id="PR00300">
    <property type="entry name" value="CLPPROTEASEA"/>
</dbReference>